<dbReference type="UniPathway" id="UPA00334">
    <property type="reaction ID" value="UER00455"/>
</dbReference>
<dbReference type="GO" id="GO:0097053">
    <property type="term" value="P:L-kynurenine catabolic process"/>
    <property type="evidence" value="ECO:0007669"/>
    <property type="project" value="UniProtKB-UniRule"/>
</dbReference>
<feature type="binding site" evidence="5">
    <location>
        <position position="177"/>
    </location>
    <ligand>
        <name>pyridoxal 5'-phosphate</name>
        <dbReference type="ChEBI" id="CHEBI:597326"/>
    </ligand>
</feature>
<dbReference type="GO" id="GO:0030170">
    <property type="term" value="F:pyridoxal phosphate binding"/>
    <property type="evidence" value="ECO:0007669"/>
    <property type="project" value="UniProtKB-UniRule"/>
</dbReference>
<evidence type="ECO:0000313" key="8">
    <source>
        <dbReference type="EMBL" id="KAF2759835.1"/>
    </source>
</evidence>
<dbReference type="NCBIfam" id="TIGR01814">
    <property type="entry name" value="kynureninase"/>
    <property type="match status" value="1"/>
</dbReference>
<comment type="cofactor">
    <cofactor evidence="5 6">
        <name>pyridoxal 5'-phosphate</name>
        <dbReference type="ChEBI" id="CHEBI:597326"/>
    </cofactor>
</comment>
<evidence type="ECO:0000256" key="5">
    <source>
        <dbReference type="HAMAP-Rule" id="MF_03017"/>
    </source>
</evidence>
<keyword evidence="1 5" id="KW-0963">Cytoplasm</keyword>
<dbReference type="Gene3D" id="3.40.640.10">
    <property type="entry name" value="Type I PLP-dependent aspartate aminotransferase-like (Major domain)"/>
    <property type="match status" value="1"/>
</dbReference>
<comment type="catalytic activity">
    <reaction evidence="6">
        <text>3-hydroxy-L-kynurenine + H2O = 3-hydroxyanthranilate + L-alanine + H(+)</text>
        <dbReference type="Rhea" id="RHEA:25143"/>
        <dbReference type="ChEBI" id="CHEBI:15377"/>
        <dbReference type="ChEBI" id="CHEBI:15378"/>
        <dbReference type="ChEBI" id="CHEBI:36559"/>
        <dbReference type="ChEBI" id="CHEBI:57972"/>
        <dbReference type="ChEBI" id="CHEBI:58125"/>
        <dbReference type="EC" id="3.7.1.3"/>
    </reaction>
</comment>
<comment type="subcellular location">
    <subcellularLocation>
        <location evidence="5 6">Cytoplasm</location>
    </subcellularLocation>
</comment>
<accession>A0A6A6WB94</accession>
<keyword evidence="9" id="KW-1185">Reference proteome</keyword>
<keyword evidence="3 5" id="KW-0378">Hydrolase</keyword>
<dbReference type="InterPro" id="IPR015422">
    <property type="entry name" value="PyrdxlP-dep_Trfase_small"/>
</dbReference>
<feature type="binding site" evidence="5">
    <location>
        <position position="291"/>
    </location>
    <ligand>
        <name>pyridoxal 5'-phosphate</name>
        <dbReference type="ChEBI" id="CHEBI:597326"/>
    </ligand>
</feature>
<dbReference type="PANTHER" id="PTHR14084">
    <property type="entry name" value="KYNURENINASE"/>
    <property type="match status" value="1"/>
</dbReference>
<dbReference type="AlphaFoldDB" id="A0A6A6WB94"/>
<feature type="modified residue" description="N6-(pyridoxal phosphate)lysine" evidence="5">
    <location>
        <position position="314"/>
    </location>
</feature>
<dbReference type="Proteomes" id="UP000799437">
    <property type="component" value="Unassembled WGS sequence"/>
</dbReference>
<evidence type="ECO:0000259" key="7">
    <source>
        <dbReference type="Pfam" id="PF00266"/>
    </source>
</evidence>
<evidence type="ECO:0000313" key="9">
    <source>
        <dbReference type="Proteomes" id="UP000799437"/>
    </source>
</evidence>
<feature type="binding site" evidence="5">
    <location>
        <position position="382"/>
    </location>
    <ligand>
        <name>pyridoxal 5'-phosphate</name>
        <dbReference type="ChEBI" id="CHEBI:597326"/>
    </ligand>
</feature>
<dbReference type="OrthoDB" id="5978656at2759"/>
<comment type="caution">
    <text evidence="5">Lacks conserved residue(s) required for the propagation of feature annotation.</text>
</comment>
<feature type="binding site" evidence="5">
    <location>
        <position position="313"/>
    </location>
    <ligand>
        <name>pyridoxal 5'-phosphate</name>
        <dbReference type="ChEBI" id="CHEBI:597326"/>
    </ligand>
</feature>
<dbReference type="GO" id="GO:0005737">
    <property type="term" value="C:cytoplasm"/>
    <property type="evidence" value="ECO:0007669"/>
    <property type="project" value="UniProtKB-SubCell"/>
</dbReference>
<dbReference type="UniPathway" id="UPA00253">
    <property type="reaction ID" value="UER00329"/>
</dbReference>
<name>A0A6A6WB94_9PEZI</name>
<feature type="binding site" evidence="5">
    <location>
        <begin position="204"/>
        <end position="207"/>
    </location>
    <ligand>
        <name>pyridoxal 5'-phosphate</name>
        <dbReference type="ChEBI" id="CHEBI:597326"/>
    </ligand>
</feature>
<protein>
    <recommendedName>
        <fullName evidence="5 6">Kynureninase</fullName>
        <ecNumber evidence="5 6">3.7.1.3</ecNumber>
    </recommendedName>
    <alternativeName>
        <fullName evidence="5">Biosynthesis of nicotinic acid protein 5</fullName>
    </alternativeName>
    <alternativeName>
        <fullName evidence="5">L-kynurenine hydrolase</fullName>
    </alternativeName>
</protein>
<dbReference type="InterPro" id="IPR015424">
    <property type="entry name" value="PyrdxlP-dep_Trfase"/>
</dbReference>
<dbReference type="InterPro" id="IPR000192">
    <property type="entry name" value="Aminotrans_V_dom"/>
</dbReference>
<comment type="subunit">
    <text evidence="5 6">Homodimer.</text>
</comment>
<dbReference type="InterPro" id="IPR015421">
    <property type="entry name" value="PyrdxlP-dep_Trfase_major"/>
</dbReference>
<keyword evidence="4 5" id="KW-0663">Pyridoxal phosphate</keyword>
<evidence type="ECO:0000256" key="3">
    <source>
        <dbReference type="ARBA" id="ARBA00022801"/>
    </source>
</evidence>
<dbReference type="EC" id="3.7.1.3" evidence="5 6"/>
<dbReference type="GO" id="GO:0034354">
    <property type="term" value="P:'de novo' NAD+ biosynthetic process from L-tryptophan"/>
    <property type="evidence" value="ECO:0007669"/>
    <property type="project" value="UniProtKB-UniRule"/>
</dbReference>
<dbReference type="Pfam" id="PF22580">
    <property type="entry name" value="KYNU_C"/>
    <property type="match status" value="1"/>
</dbReference>
<dbReference type="Gene3D" id="3.90.1150.10">
    <property type="entry name" value="Aspartate Aminotransferase, domain 1"/>
    <property type="match status" value="1"/>
</dbReference>
<reference evidence="8" key="1">
    <citation type="journal article" date="2020" name="Stud. Mycol.">
        <title>101 Dothideomycetes genomes: a test case for predicting lifestyles and emergence of pathogens.</title>
        <authorList>
            <person name="Haridas S."/>
            <person name="Albert R."/>
            <person name="Binder M."/>
            <person name="Bloem J."/>
            <person name="Labutti K."/>
            <person name="Salamov A."/>
            <person name="Andreopoulos B."/>
            <person name="Baker S."/>
            <person name="Barry K."/>
            <person name="Bills G."/>
            <person name="Bluhm B."/>
            <person name="Cannon C."/>
            <person name="Castanera R."/>
            <person name="Culley D."/>
            <person name="Daum C."/>
            <person name="Ezra D."/>
            <person name="Gonzalez J."/>
            <person name="Henrissat B."/>
            <person name="Kuo A."/>
            <person name="Liang C."/>
            <person name="Lipzen A."/>
            <person name="Lutzoni F."/>
            <person name="Magnuson J."/>
            <person name="Mondo S."/>
            <person name="Nolan M."/>
            <person name="Ohm R."/>
            <person name="Pangilinan J."/>
            <person name="Park H.-J."/>
            <person name="Ramirez L."/>
            <person name="Alfaro M."/>
            <person name="Sun H."/>
            <person name="Tritt A."/>
            <person name="Yoshinaga Y."/>
            <person name="Zwiers L.-H."/>
            <person name="Turgeon B."/>
            <person name="Goodwin S."/>
            <person name="Spatafora J."/>
            <person name="Crous P."/>
            <person name="Grigoriev I."/>
        </authorList>
    </citation>
    <scope>NUCLEOTIDE SEQUENCE</scope>
    <source>
        <strain evidence="8">CBS 121739</strain>
    </source>
</reference>
<feature type="binding site" evidence="5">
    <location>
        <position position="354"/>
    </location>
    <ligand>
        <name>pyridoxal 5'-phosphate</name>
        <dbReference type="ChEBI" id="CHEBI:597326"/>
    </ligand>
</feature>
<dbReference type="Pfam" id="PF00266">
    <property type="entry name" value="Aminotran_5"/>
    <property type="match status" value="1"/>
</dbReference>
<evidence type="ECO:0000256" key="2">
    <source>
        <dbReference type="ARBA" id="ARBA00022642"/>
    </source>
</evidence>
<dbReference type="EMBL" id="ML996569">
    <property type="protein sequence ID" value="KAF2759835.1"/>
    <property type="molecule type" value="Genomic_DNA"/>
</dbReference>
<dbReference type="SUPFAM" id="SSF53383">
    <property type="entry name" value="PLP-dependent transferases"/>
    <property type="match status" value="1"/>
</dbReference>
<dbReference type="GO" id="GO:0019805">
    <property type="term" value="P:quinolinate biosynthetic process"/>
    <property type="evidence" value="ECO:0007669"/>
    <property type="project" value="UniProtKB-UniRule"/>
</dbReference>
<evidence type="ECO:0000256" key="6">
    <source>
        <dbReference type="PIRNR" id="PIRNR038800"/>
    </source>
</evidence>
<dbReference type="InterPro" id="IPR010111">
    <property type="entry name" value="Kynureninase"/>
</dbReference>
<evidence type="ECO:0000256" key="4">
    <source>
        <dbReference type="ARBA" id="ARBA00022898"/>
    </source>
</evidence>
<sequence>METSNFTTALLQGHSITFPESANTREYAASLDAQDPLAALRADFIIPTKASLAAKSIPVATSTLQTTTLRNDSAQDLTTTTTTTTTTTNNADATTAEDNEPAVYFCGNSLGCQPKAVRTYLAAHLDTWASVGVQGHHHGLTASPLPAWQDLAAQASSQSAAIVGAQPDEVIIMNTLTINLHLMLASFYTPTAQRHKIICEWKPFPSDYYAVESQLRLHGRDPAASLVLVQPDANALIPTAKILAAIDEHADDAALLLLPGIQYYSGQLFDIPRITAYAQARGIMVGWDLAHAAGNVPLKLHDWNVDFAVWCTYKYLNAGPGSIGGCFVHEKHGAVTYSDGVDSVPMFRPRLTGWYGHDKDTRFLMDNKFRPTPGAAGFQCSNPSVVDLASLSGALSVFNKTDMASLRAKSLLLTSYAEFLLDGILERYEGAFTVLTPRNVAERGAQLSVLLRDGLLEKAGDFFKNAGVVCDQRKPGVIRVAPVPIYNNFTDVWKFMEVLEKAISS</sequence>
<dbReference type="FunFam" id="3.40.640.10:FF:000031">
    <property type="entry name" value="Kynureninase"/>
    <property type="match status" value="1"/>
</dbReference>
<comment type="pathway">
    <text evidence="5 6">Cofactor biosynthesis; NAD(+) biosynthesis; quinolinate from L-kynurenine: step 2/3.</text>
</comment>
<comment type="similarity">
    <text evidence="5 6">Belongs to the kynureninase family.</text>
</comment>
<dbReference type="PIRSF" id="PIRSF038800">
    <property type="entry name" value="KYNU"/>
    <property type="match status" value="1"/>
</dbReference>
<organism evidence="8 9">
    <name type="scientific">Pseudovirgaria hyperparasitica</name>
    <dbReference type="NCBI Taxonomy" id="470096"/>
    <lineage>
        <taxon>Eukaryota</taxon>
        <taxon>Fungi</taxon>
        <taxon>Dikarya</taxon>
        <taxon>Ascomycota</taxon>
        <taxon>Pezizomycotina</taxon>
        <taxon>Dothideomycetes</taxon>
        <taxon>Dothideomycetes incertae sedis</taxon>
        <taxon>Acrospermales</taxon>
        <taxon>Acrospermaceae</taxon>
        <taxon>Pseudovirgaria</taxon>
    </lineage>
</organism>
<dbReference type="GO" id="GO:0043420">
    <property type="term" value="P:anthranilate metabolic process"/>
    <property type="evidence" value="ECO:0007669"/>
    <property type="project" value="UniProtKB-UniRule"/>
</dbReference>
<feature type="domain" description="Aminotransferase class V" evidence="7">
    <location>
        <begin position="151"/>
        <end position="332"/>
    </location>
</feature>
<feature type="binding site" evidence="5">
    <location>
        <position position="176"/>
    </location>
    <ligand>
        <name>pyridoxal 5'-phosphate</name>
        <dbReference type="ChEBI" id="CHEBI:597326"/>
    </ligand>
</feature>
<dbReference type="HAMAP" id="MF_01970">
    <property type="entry name" value="Kynureninase"/>
    <property type="match status" value="1"/>
</dbReference>
<gene>
    <name evidence="5" type="primary">BNA5</name>
    <name evidence="8" type="ORF">EJ05DRAFT_474891</name>
</gene>
<comment type="catalytic activity">
    <reaction evidence="5 6">
        <text>L-kynurenine + H2O = anthranilate + L-alanine + H(+)</text>
        <dbReference type="Rhea" id="RHEA:16813"/>
        <dbReference type="ChEBI" id="CHEBI:15377"/>
        <dbReference type="ChEBI" id="CHEBI:15378"/>
        <dbReference type="ChEBI" id="CHEBI:16567"/>
        <dbReference type="ChEBI" id="CHEBI:57959"/>
        <dbReference type="ChEBI" id="CHEBI:57972"/>
        <dbReference type="EC" id="3.7.1.3"/>
    </reaction>
</comment>
<dbReference type="GO" id="GO:0019441">
    <property type="term" value="P:L-tryptophan catabolic process to kynurenine"/>
    <property type="evidence" value="ECO:0007669"/>
    <property type="project" value="TreeGrafter"/>
</dbReference>
<comment type="pathway">
    <text evidence="5 6">Amino-acid degradation; L-kynurenine degradation; L-alanine and anthranilate from L-kynurenine: step 1/1.</text>
</comment>
<dbReference type="PANTHER" id="PTHR14084:SF2">
    <property type="entry name" value="KYNURENINASE 2"/>
    <property type="match status" value="1"/>
</dbReference>
<dbReference type="GO" id="GO:0030429">
    <property type="term" value="F:kynureninase activity"/>
    <property type="evidence" value="ECO:0007669"/>
    <property type="project" value="UniProtKB-UniRule"/>
</dbReference>
<comment type="function">
    <text evidence="5 6">Catalyzes the cleavage of L-kynurenine (L-Kyn) and L-3-hydroxykynurenine (L-3OHKyn) into anthranilic acid (AA) and 3-hydroxyanthranilic acid (3-OHAA), respectively.</text>
</comment>
<proteinExistence type="inferred from homology"/>
<keyword evidence="2 5" id="KW-0662">Pyridine nucleotide biosynthesis</keyword>
<feature type="binding site" evidence="5">
    <location>
        <position position="288"/>
    </location>
    <ligand>
        <name>pyridoxal 5'-phosphate</name>
        <dbReference type="ChEBI" id="CHEBI:597326"/>
    </ligand>
</feature>
<evidence type="ECO:0000256" key="1">
    <source>
        <dbReference type="ARBA" id="ARBA00022490"/>
    </source>
</evidence>